<dbReference type="Pfam" id="PF00753">
    <property type="entry name" value="Lactamase_B"/>
    <property type="match status" value="1"/>
</dbReference>
<evidence type="ECO:0000259" key="5">
    <source>
        <dbReference type="Pfam" id="PF00753"/>
    </source>
</evidence>
<dbReference type="Proteomes" id="UP000799767">
    <property type="component" value="Unassembled WGS sequence"/>
</dbReference>
<proteinExistence type="inferred from homology"/>
<dbReference type="InterPro" id="IPR036866">
    <property type="entry name" value="RibonucZ/Hydroxyglut_hydro"/>
</dbReference>
<evidence type="ECO:0000313" key="6">
    <source>
        <dbReference type="EMBL" id="KAF2484949.1"/>
    </source>
</evidence>
<dbReference type="RefSeq" id="XP_033591518.1">
    <property type="nucleotide sequence ID" value="XM_033732859.1"/>
</dbReference>
<dbReference type="InterPro" id="IPR001279">
    <property type="entry name" value="Metallo-B-lactamas"/>
</dbReference>
<dbReference type="SUPFAM" id="SSF56281">
    <property type="entry name" value="Metallo-hydrolase/oxidoreductase"/>
    <property type="match status" value="1"/>
</dbReference>
<dbReference type="CDD" id="cd07730">
    <property type="entry name" value="metallo-hydrolase-like_MBL-fold"/>
    <property type="match status" value="1"/>
</dbReference>
<dbReference type="GeneID" id="54473861"/>
<dbReference type="GO" id="GO:0046872">
    <property type="term" value="F:metal ion binding"/>
    <property type="evidence" value="ECO:0007669"/>
    <property type="project" value="UniProtKB-KW"/>
</dbReference>
<dbReference type="EMBL" id="MU001633">
    <property type="protein sequence ID" value="KAF2484949.1"/>
    <property type="molecule type" value="Genomic_DNA"/>
</dbReference>
<name>A0A6A6PYX8_9PEZI</name>
<reference evidence="6" key="1">
    <citation type="journal article" date="2020" name="Stud. Mycol.">
        <title>101 Dothideomycetes genomes: a test case for predicting lifestyles and emergence of pathogens.</title>
        <authorList>
            <person name="Haridas S."/>
            <person name="Albert R."/>
            <person name="Binder M."/>
            <person name="Bloem J."/>
            <person name="Labutti K."/>
            <person name="Salamov A."/>
            <person name="Andreopoulos B."/>
            <person name="Baker S."/>
            <person name="Barry K."/>
            <person name="Bills G."/>
            <person name="Bluhm B."/>
            <person name="Cannon C."/>
            <person name="Castanera R."/>
            <person name="Culley D."/>
            <person name="Daum C."/>
            <person name="Ezra D."/>
            <person name="Gonzalez J."/>
            <person name="Henrissat B."/>
            <person name="Kuo A."/>
            <person name="Liang C."/>
            <person name="Lipzen A."/>
            <person name="Lutzoni F."/>
            <person name="Magnuson J."/>
            <person name="Mondo S."/>
            <person name="Nolan M."/>
            <person name="Ohm R."/>
            <person name="Pangilinan J."/>
            <person name="Park H.-J."/>
            <person name="Ramirez L."/>
            <person name="Alfaro M."/>
            <person name="Sun H."/>
            <person name="Tritt A."/>
            <person name="Yoshinaga Y."/>
            <person name="Zwiers L.-H."/>
            <person name="Turgeon B."/>
            <person name="Goodwin S."/>
            <person name="Spatafora J."/>
            <person name="Crous P."/>
            <person name="Grigoriev I."/>
        </authorList>
    </citation>
    <scope>NUCLEOTIDE SEQUENCE</scope>
    <source>
        <strain evidence="6">CBS 113389</strain>
    </source>
</reference>
<dbReference type="PANTHER" id="PTHR42978:SF5">
    <property type="entry name" value="METALLO-BETA-LACTAMASE DOMAIN-CONTAINING PROTEIN"/>
    <property type="match status" value="1"/>
</dbReference>
<protein>
    <recommendedName>
        <fullName evidence="5">Metallo-beta-lactamase domain-containing protein</fullName>
    </recommendedName>
</protein>
<feature type="domain" description="Metallo-beta-lactamase" evidence="5">
    <location>
        <begin position="52"/>
        <end position="216"/>
    </location>
</feature>
<dbReference type="InterPro" id="IPR051013">
    <property type="entry name" value="MBL_superfamily_lactonases"/>
</dbReference>
<keyword evidence="3" id="KW-0378">Hydrolase</keyword>
<evidence type="ECO:0000256" key="3">
    <source>
        <dbReference type="ARBA" id="ARBA00022801"/>
    </source>
</evidence>
<comment type="similarity">
    <text evidence="1">Belongs to the metallo-beta-lactamase superfamily.</text>
</comment>
<evidence type="ECO:0000256" key="4">
    <source>
        <dbReference type="ARBA" id="ARBA00022833"/>
    </source>
</evidence>
<accession>A0A6A6PYX8</accession>
<keyword evidence="7" id="KW-1185">Reference proteome</keyword>
<evidence type="ECO:0000313" key="7">
    <source>
        <dbReference type="Proteomes" id="UP000799767"/>
    </source>
</evidence>
<evidence type="ECO:0000256" key="1">
    <source>
        <dbReference type="ARBA" id="ARBA00007749"/>
    </source>
</evidence>
<dbReference type="Gene3D" id="3.60.15.10">
    <property type="entry name" value="Ribonuclease Z/Hydroxyacylglutathione hydrolase-like"/>
    <property type="match status" value="1"/>
</dbReference>
<sequence length="376" mass="41590">MSNTNSPPPLNIPASTATVTISAIDTTTLLDSNTASLTWNPPIKGFDRAVAGSWSFLIEHHASGRKLLYDLGLRTDWEKLPPALGLQALMDQGVVNELKATKGVAEILTEGGVRLEEVEAVIWSHWHFDHTGDMSTFPSTTRLIVGPHFKQQLLPGYPSDLNGVVMESDFHGREIDELDFTHPTAIRVGRFKALDYFGDGSFYILDAPGHAIGHVHALARTHASPDAAFVHLAADSIHHVGEIRPSEYLPLPDPIVPSPVPTVHPFSCPGHFFSAILREGSRKKPILEGQDPFKELGGDSRLSLIYDEPALRDTIEKDEEFDAHEAVFTVIAHDWSLKGVIDEWPKPLNAWREQGWKEKGTWKFLEDFEAAGVHES</sequence>
<gene>
    <name evidence="6" type="ORF">BDY17DRAFT_292637</name>
</gene>
<dbReference type="GO" id="GO:0016787">
    <property type="term" value="F:hydrolase activity"/>
    <property type="evidence" value="ECO:0007669"/>
    <property type="project" value="UniProtKB-KW"/>
</dbReference>
<organism evidence="6 7">
    <name type="scientific">Neohortaea acidophila</name>
    <dbReference type="NCBI Taxonomy" id="245834"/>
    <lineage>
        <taxon>Eukaryota</taxon>
        <taxon>Fungi</taxon>
        <taxon>Dikarya</taxon>
        <taxon>Ascomycota</taxon>
        <taxon>Pezizomycotina</taxon>
        <taxon>Dothideomycetes</taxon>
        <taxon>Dothideomycetidae</taxon>
        <taxon>Mycosphaerellales</taxon>
        <taxon>Teratosphaeriaceae</taxon>
        <taxon>Neohortaea</taxon>
    </lineage>
</organism>
<evidence type="ECO:0000256" key="2">
    <source>
        <dbReference type="ARBA" id="ARBA00022723"/>
    </source>
</evidence>
<keyword evidence="2" id="KW-0479">Metal-binding</keyword>
<dbReference type="AlphaFoldDB" id="A0A6A6PYX8"/>
<keyword evidence="4" id="KW-0862">Zinc</keyword>
<dbReference type="PANTHER" id="PTHR42978">
    <property type="entry name" value="QUORUM-QUENCHING LACTONASE YTNP-RELATED-RELATED"/>
    <property type="match status" value="1"/>
</dbReference>
<dbReference type="OrthoDB" id="10250730at2759"/>